<sequence>MSNRQYNNIEDTIRNWLAQNLSFIAPELSLIRTEFPLPDHIGSKGFIDILAKDVFNNFVIIEVKRANNSARDTITGILKYHALIKQKYKAKDGEIRIIIISTHWSEIIRAFSELVNNTTYAIKGYKIEIDPVSFIPYSIEEQQALPPNIFDKYFRRTLNAFFSNRTEYQDLRYEPFEHRKQKSRKYLSPRYVSDIYPA</sequence>
<evidence type="ECO:0000313" key="2">
    <source>
        <dbReference type="Proteomes" id="UP000262954"/>
    </source>
</evidence>
<dbReference type="AlphaFoldDB" id="A0A354LZ86"/>
<dbReference type="InterPro" id="IPR011856">
    <property type="entry name" value="tRNA_endonuc-like_dom_sf"/>
</dbReference>
<dbReference type="Gene3D" id="3.40.1350.10">
    <property type="match status" value="1"/>
</dbReference>
<dbReference type="Proteomes" id="UP000262954">
    <property type="component" value="Unassembled WGS sequence"/>
</dbReference>
<comment type="caution">
    <text evidence="1">The sequence shown here is derived from an EMBL/GenBank/DDBJ whole genome shotgun (WGS) entry which is preliminary data.</text>
</comment>
<gene>
    <name evidence="1" type="ORF">DDY73_01085</name>
</gene>
<protein>
    <recommendedName>
        <fullName evidence="3">DUF91 domain-containing protein</fullName>
    </recommendedName>
</protein>
<name>A0A354LZ86_9BACT</name>
<accession>A0A354LZ86</accession>
<dbReference type="GO" id="GO:0003676">
    <property type="term" value="F:nucleic acid binding"/>
    <property type="evidence" value="ECO:0007669"/>
    <property type="project" value="InterPro"/>
</dbReference>
<evidence type="ECO:0000313" key="1">
    <source>
        <dbReference type="EMBL" id="HBJ07575.1"/>
    </source>
</evidence>
<dbReference type="EMBL" id="DNWC01000019">
    <property type="protein sequence ID" value="HBJ07575.1"/>
    <property type="molecule type" value="Genomic_DNA"/>
</dbReference>
<proteinExistence type="predicted"/>
<reference evidence="1 2" key="1">
    <citation type="journal article" date="2018" name="Nat. Biotechnol.">
        <title>A standardized bacterial taxonomy based on genome phylogeny substantially revises the tree of life.</title>
        <authorList>
            <person name="Parks D.H."/>
            <person name="Chuvochina M."/>
            <person name="Waite D.W."/>
            <person name="Rinke C."/>
            <person name="Skarshewski A."/>
            <person name="Chaumeil P.A."/>
            <person name="Hugenholtz P."/>
        </authorList>
    </citation>
    <scope>NUCLEOTIDE SEQUENCE [LARGE SCALE GENOMIC DNA]</scope>
    <source>
        <strain evidence="1">UBA11482</strain>
    </source>
</reference>
<evidence type="ECO:0008006" key="3">
    <source>
        <dbReference type="Google" id="ProtNLM"/>
    </source>
</evidence>
<organism evidence="1 2">
    <name type="scientific">Coprobacter fastidiosus</name>
    <dbReference type="NCBI Taxonomy" id="1099853"/>
    <lineage>
        <taxon>Bacteria</taxon>
        <taxon>Pseudomonadati</taxon>
        <taxon>Bacteroidota</taxon>
        <taxon>Bacteroidia</taxon>
        <taxon>Bacteroidales</taxon>
        <taxon>Barnesiellaceae</taxon>
        <taxon>Coprobacter</taxon>
    </lineage>
</organism>